<dbReference type="PANTHER" id="PTHR37945">
    <property type="entry name" value="EXTRACELLULAR TUNGSTATE BINDING PROTEIN"/>
    <property type="match status" value="1"/>
</dbReference>
<dbReference type="EMBL" id="QURW01000009">
    <property type="protein sequence ID" value="RQD87516.1"/>
    <property type="molecule type" value="Genomic_DNA"/>
</dbReference>
<dbReference type="SUPFAM" id="SSF53850">
    <property type="entry name" value="Periplasmic binding protein-like II"/>
    <property type="match status" value="1"/>
</dbReference>
<evidence type="ECO:0000313" key="5">
    <source>
        <dbReference type="Proteomes" id="UP000093205"/>
    </source>
</evidence>
<evidence type="ECO:0000256" key="1">
    <source>
        <dbReference type="SAM" id="SignalP"/>
    </source>
</evidence>
<dbReference type="KEGG" id="chw:A2J15_004120"/>
<dbReference type="NCBIfam" id="NF041772">
    <property type="entry name" value="tung_bind_TupA"/>
    <property type="match status" value="1"/>
</dbReference>
<dbReference type="PANTHER" id="PTHR37945:SF1">
    <property type="entry name" value="EXTRACELLULAR TUNGSTATE BINDING PROTEIN"/>
    <property type="match status" value="1"/>
</dbReference>
<protein>
    <submittedName>
        <fullName evidence="4">Tungsten ABC transporter substrate-binding protein</fullName>
    </submittedName>
</protein>
<dbReference type="GeneID" id="44004700"/>
<dbReference type="InterPro" id="IPR024370">
    <property type="entry name" value="PBP_domain"/>
</dbReference>
<feature type="signal peptide" evidence="1">
    <location>
        <begin position="1"/>
        <end position="17"/>
    </location>
</feature>
<dbReference type="InterPro" id="IPR052738">
    <property type="entry name" value="ABC-Tungstate_binding"/>
</dbReference>
<dbReference type="RefSeq" id="WP_066779331.1">
    <property type="nucleotide sequence ID" value="NZ_CBCSFE010000009.1"/>
</dbReference>
<dbReference type="EMBL" id="CP031611">
    <property type="protein sequence ID" value="AXP08892.1"/>
    <property type="molecule type" value="Genomic_DNA"/>
</dbReference>
<evidence type="ECO:0000313" key="6">
    <source>
        <dbReference type="Proteomes" id="UP000286095"/>
    </source>
</evidence>
<dbReference type="GO" id="GO:1901238">
    <property type="term" value="F:ABC-type tungstate transporter activity"/>
    <property type="evidence" value="ECO:0007669"/>
    <property type="project" value="InterPro"/>
</dbReference>
<dbReference type="AlphaFoldDB" id="A0A424Z0H9"/>
<dbReference type="InterPro" id="IPR053775">
    <property type="entry name" value="TupA"/>
</dbReference>
<dbReference type="OrthoDB" id="186379at2"/>
<dbReference type="Gene3D" id="3.40.190.10">
    <property type="entry name" value="Periplasmic binding protein-like II"/>
    <property type="match status" value="2"/>
</dbReference>
<keyword evidence="5" id="KW-1185">Reference proteome</keyword>
<evidence type="ECO:0000313" key="4">
    <source>
        <dbReference type="EMBL" id="RQD87516.1"/>
    </source>
</evidence>
<dbReference type="Pfam" id="PF12849">
    <property type="entry name" value="PBP_like_2"/>
    <property type="match status" value="1"/>
</dbReference>
<feature type="chain" id="PRO_5044603209" evidence="1">
    <location>
        <begin position="18"/>
        <end position="269"/>
    </location>
</feature>
<feature type="domain" description="PBP" evidence="2">
    <location>
        <begin position="21"/>
        <end position="244"/>
    </location>
</feature>
<proteinExistence type="predicted"/>
<organism evidence="4 6">
    <name type="scientific">Campylobacter hepaticus</name>
    <dbReference type="NCBI Taxonomy" id="1813019"/>
    <lineage>
        <taxon>Bacteria</taxon>
        <taxon>Pseudomonadati</taxon>
        <taxon>Campylobacterota</taxon>
        <taxon>Epsilonproteobacteria</taxon>
        <taxon>Campylobacterales</taxon>
        <taxon>Campylobacteraceae</taxon>
        <taxon>Campylobacter</taxon>
    </lineage>
</organism>
<sequence length="269" mass="30417">MKKMIYLIFTLILGAHAIELKMATTTSTDNTGLLDALKPLYEKQSGNTLKWVAVGTGAALKMGEDCNADILFVHSPKAEKEFINNNFGIDRTPVMYNDFIIIADKSLAPKFKDKNLKESLELIKNEKLTFISRGDKSGTDNKEKSLWKNLGYIPEKESWYQQSGQGMLASIKIAEEKKGIILTDRGTYIKYEANEKGDPNLVIVNQGDDSLKNFYSIIAINPKHCKNVNYTEASKFIKWITSNETLNFISEFKLLNKPLFIVDAKTRKE</sequence>
<dbReference type="Proteomes" id="UP000286095">
    <property type="component" value="Unassembled WGS sequence"/>
</dbReference>
<gene>
    <name evidence="3" type="ORF">A2J15_004120</name>
    <name evidence="4" type="ORF">DZD40_04500</name>
</gene>
<reference evidence="5 6" key="1">
    <citation type="submission" date="2018-08" db="EMBL/GenBank/DDBJ databases">
        <title>Survival mechanisms of Campylobacter hepaticus identified by genomic analysis and comparative transcriptomic analysis of in vivo and in vitro derived bacteria.</title>
        <authorList>
            <person name="Van T.T.H."/>
            <person name="Moore R.J."/>
        </authorList>
    </citation>
    <scope>NUCLEOTIDE SEQUENCE [LARGE SCALE GENOMIC DNA]</scope>
    <source>
        <strain evidence="4 6">54L</strain>
        <strain evidence="3 5">HV10</strain>
    </source>
</reference>
<name>A0A424Z0H9_9BACT</name>
<dbReference type="Proteomes" id="UP000093205">
    <property type="component" value="Chromosome"/>
</dbReference>
<evidence type="ECO:0000313" key="3">
    <source>
        <dbReference type="EMBL" id="AXP08892.1"/>
    </source>
</evidence>
<dbReference type="STRING" id="1813019.A2J15_05090"/>
<accession>A0A424Z0H9</accession>
<keyword evidence="1" id="KW-0732">Signal</keyword>
<evidence type="ECO:0000259" key="2">
    <source>
        <dbReference type="Pfam" id="PF12849"/>
    </source>
</evidence>